<feature type="compositionally biased region" description="Basic residues" evidence="2">
    <location>
        <begin position="337"/>
        <end position="351"/>
    </location>
</feature>
<dbReference type="GO" id="GO:0030036">
    <property type="term" value="P:actin cytoskeleton organization"/>
    <property type="evidence" value="ECO:0007669"/>
    <property type="project" value="InterPro"/>
</dbReference>
<evidence type="ECO:0000313" key="3">
    <source>
        <dbReference type="EMBL" id="ELR24256.1"/>
    </source>
</evidence>
<dbReference type="STRING" id="1257118.L8HIN3"/>
<dbReference type="Gene3D" id="6.10.280.150">
    <property type="match status" value="1"/>
</dbReference>
<accession>L8HIN3</accession>
<feature type="compositionally biased region" description="Basic and acidic residues" evidence="2">
    <location>
        <begin position="290"/>
        <end position="317"/>
    </location>
</feature>
<keyword evidence="4" id="KW-1185">Reference proteome</keyword>
<dbReference type="GO" id="GO:0003779">
    <property type="term" value="F:actin binding"/>
    <property type="evidence" value="ECO:0007669"/>
    <property type="project" value="UniProtKB-KW"/>
</dbReference>
<dbReference type="Proteomes" id="UP000011083">
    <property type="component" value="Unassembled WGS sequence"/>
</dbReference>
<feature type="region of interest" description="Disordered" evidence="2">
    <location>
        <begin position="241"/>
        <end position="360"/>
    </location>
</feature>
<gene>
    <name evidence="3" type="ORF">ACA1_168940</name>
</gene>
<dbReference type="RefSeq" id="XP_004353924.1">
    <property type="nucleotide sequence ID" value="XM_004353872.1"/>
</dbReference>
<dbReference type="PANTHER" id="PTHR12902:SF1">
    <property type="entry name" value="WISKOTT-ALDRICH SYNDROME PROTEIN FAMILY MEMBER"/>
    <property type="match status" value="1"/>
</dbReference>
<reference evidence="3 4" key="1">
    <citation type="journal article" date="2013" name="Genome Biol.">
        <title>Genome of Acanthamoeba castellanii highlights extensive lateral gene transfer and early evolution of tyrosine kinase signaling.</title>
        <authorList>
            <person name="Clarke M."/>
            <person name="Lohan A.J."/>
            <person name="Liu B."/>
            <person name="Lagkouvardos I."/>
            <person name="Roy S."/>
            <person name="Zafar N."/>
            <person name="Bertelli C."/>
            <person name="Schilde C."/>
            <person name="Kianianmomeni A."/>
            <person name="Burglin T.R."/>
            <person name="Frech C."/>
            <person name="Turcotte B."/>
            <person name="Kopec K.O."/>
            <person name="Synnott J.M."/>
            <person name="Choo C."/>
            <person name="Paponov I."/>
            <person name="Finkler A."/>
            <person name="Soon Heng Tan C."/>
            <person name="Hutchins A.P."/>
            <person name="Weinmeier T."/>
            <person name="Rattei T."/>
            <person name="Chu J.S."/>
            <person name="Gimenez G."/>
            <person name="Irimia M."/>
            <person name="Rigden D.J."/>
            <person name="Fitzpatrick D.A."/>
            <person name="Lorenzo-Morales J."/>
            <person name="Bateman A."/>
            <person name="Chiu C.H."/>
            <person name="Tang P."/>
            <person name="Hegemann P."/>
            <person name="Fromm H."/>
            <person name="Raoult D."/>
            <person name="Greub G."/>
            <person name="Miranda-Saavedra D."/>
            <person name="Chen N."/>
            <person name="Nash P."/>
            <person name="Ginger M.L."/>
            <person name="Horn M."/>
            <person name="Schaap P."/>
            <person name="Caler L."/>
            <person name="Loftus B."/>
        </authorList>
    </citation>
    <scope>NUCLEOTIDE SEQUENCE [LARGE SCALE GENOMIC DNA]</scope>
    <source>
        <strain evidence="3 4">Neff</strain>
    </source>
</reference>
<comment type="similarity">
    <text evidence="1">Belongs to the SCAR/WAVE family.</text>
</comment>
<dbReference type="GeneID" id="14925272"/>
<dbReference type="GO" id="GO:0034237">
    <property type="term" value="F:protein kinase A regulatory subunit binding"/>
    <property type="evidence" value="ECO:0007669"/>
    <property type="project" value="TreeGrafter"/>
</dbReference>
<feature type="compositionally biased region" description="Low complexity" evidence="2">
    <location>
        <begin position="323"/>
        <end position="336"/>
    </location>
</feature>
<evidence type="ECO:0000256" key="1">
    <source>
        <dbReference type="ARBA" id="ARBA00006993"/>
    </source>
</evidence>
<dbReference type="KEGG" id="acan:ACA1_168940"/>
<sequence>MKRTKNEPDHTNPKILKNDLSQESDGVEQESGKRGRVPCGLGYVASMSDKADLHQAVRHQTMAGILGQLSTLLSYANELYADLHRELSNDAQRISALAARTQAAYDYLPHLETYIHNTGPEEFINRGGSEYKQKGGEDCQLLSPGTRATATVVVYDTECVPPPDLSPLDPYREDGRPCIKDYTNPAFFVEEWIAEQKRQAQEARRRREKSRKTKQDERGVLRRANEAVEVKKLKKTRYNQWGEKIQDGDDDGAVAAPSREATKSAPRVEATTAPKELTESSKGHKKREKKTLFKGKEKEKEKEQRESERKGSTDRPPPRRSGRTCCSRSRPACSSRRPSRCRSRRRCRRTGRSTSAPSSRVAWPWRGATTRTTTTAMVASGTTAVTTTGTTRRRRPPLWQCAPTRAFLHKRKHVVLFLHFVV</sequence>
<dbReference type="EMBL" id="KB007834">
    <property type="protein sequence ID" value="ELR24256.1"/>
    <property type="molecule type" value="Genomic_DNA"/>
</dbReference>
<protein>
    <submittedName>
        <fullName evidence="3">Uncharacterized protein</fullName>
    </submittedName>
</protein>
<dbReference type="VEuPathDB" id="AmoebaDB:ACA1_168940"/>
<proteinExistence type="inferred from homology"/>
<evidence type="ECO:0000313" key="4">
    <source>
        <dbReference type="Proteomes" id="UP000011083"/>
    </source>
</evidence>
<dbReference type="PANTHER" id="PTHR12902">
    <property type="entry name" value="WASP-1"/>
    <property type="match status" value="1"/>
</dbReference>
<feature type="region of interest" description="Disordered" evidence="2">
    <location>
        <begin position="1"/>
        <end position="35"/>
    </location>
</feature>
<dbReference type="OrthoDB" id="20101at2759"/>
<name>L8HIN3_ACACF</name>
<feature type="compositionally biased region" description="Basic and acidic residues" evidence="2">
    <location>
        <begin position="1"/>
        <end position="12"/>
    </location>
</feature>
<evidence type="ECO:0000256" key="2">
    <source>
        <dbReference type="SAM" id="MobiDB-lite"/>
    </source>
</evidence>
<dbReference type="InterPro" id="IPR028288">
    <property type="entry name" value="SCAR/WAVE_fam"/>
</dbReference>
<feature type="compositionally biased region" description="Basic and acidic residues" evidence="2">
    <location>
        <begin position="213"/>
        <end position="223"/>
    </location>
</feature>
<dbReference type="AlphaFoldDB" id="L8HIN3"/>
<feature type="region of interest" description="Disordered" evidence="2">
    <location>
        <begin position="202"/>
        <end position="223"/>
    </location>
</feature>
<organism evidence="3 4">
    <name type="scientific">Acanthamoeba castellanii (strain ATCC 30010 / Neff)</name>
    <dbReference type="NCBI Taxonomy" id="1257118"/>
    <lineage>
        <taxon>Eukaryota</taxon>
        <taxon>Amoebozoa</taxon>
        <taxon>Discosea</taxon>
        <taxon>Longamoebia</taxon>
        <taxon>Centramoebida</taxon>
        <taxon>Acanthamoebidae</taxon>
        <taxon>Acanthamoeba</taxon>
    </lineage>
</organism>
<dbReference type="GO" id="GO:0005856">
    <property type="term" value="C:cytoskeleton"/>
    <property type="evidence" value="ECO:0007669"/>
    <property type="project" value="UniProtKB-SubCell"/>
</dbReference>
<dbReference type="GO" id="GO:2000601">
    <property type="term" value="P:positive regulation of Arp2/3 complex-mediated actin nucleation"/>
    <property type="evidence" value="ECO:0007669"/>
    <property type="project" value="TreeGrafter"/>
</dbReference>
<dbReference type="GO" id="GO:0071933">
    <property type="term" value="F:Arp2/3 complex binding"/>
    <property type="evidence" value="ECO:0007669"/>
    <property type="project" value="TreeGrafter"/>
</dbReference>
<dbReference type="Gene3D" id="1.20.5.340">
    <property type="match status" value="1"/>
</dbReference>